<proteinExistence type="predicted"/>
<sequence>MKITKKLRNLLTLEIIPDLEEAIDDMFSMIEKAKMASIADKEELGELQEMHSECKDIVDEIDSGDMLEDEAEEILKELMEIKTAEYE</sequence>
<dbReference type="Pfam" id="PF14591">
    <property type="entry name" value="AF0941-like"/>
    <property type="match status" value="1"/>
</dbReference>
<dbReference type="InterPro" id="IPR013502">
    <property type="entry name" value="Uncharacterised_AF0941"/>
</dbReference>
<accession>A0A1W1BZC5</accession>
<gene>
    <name evidence="1" type="ORF">MNB_SV-12-1382</name>
</gene>
<name>A0A1W1BZC5_9ZZZZ</name>
<protein>
    <submittedName>
        <fullName evidence="1">Uncharacterized protein</fullName>
    </submittedName>
</protein>
<dbReference type="EMBL" id="FPHE01000087">
    <property type="protein sequence ID" value="SFV58856.1"/>
    <property type="molecule type" value="Genomic_DNA"/>
</dbReference>
<reference evidence="1" key="1">
    <citation type="submission" date="2016-10" db="EMBL/GenBank/DDBJ databases">
        <authorList>
            <person name="de Groot N.N."/>
        </authorList>
    </citation>
    <scope>NUCLEOTIDE SEQUENCE</scope>
</reference>
<organism evidence="1">
    <name type="scientific">hydrothermal vent metagenome</name>
    <dbReference type="NCBI Taxonomy" id="652676"/>
    <lineage>
        <taxon>unclassified sequences</taxon>
        <taxon>metagenomes</taxon>
        <taxon>ecological metagenomes</taxon>
    </lineage>
</organism>
<dbReference type="AlphaFoldDB" id="A0A1W1BZC5"/>
<evidence type="ECO:0000313" key="1">
    <source>
        <dbReference type="EMBL" id="SFV58856.1"/>
    </source>
</evidence>